<protein>
    <submittedName>
        <fullName evidence="2">DUF3093 domain-containing protein</fullName>
    </submittedName>
</protein>
<dbReference type="EMBL" id="WBJX01000002">
    <property type="protein sequence ID" value="KAB1638527.1"/>
    <property type="molecule type" value="Genomic_DNA"/>
</dbReference>
<dbReference type="AlphaFoldDB" id="A0A7J5B3C8"/>
<dbReference type="Pfam" id="PF11292">
    <property type="entry name" value="DUF3093"/>
    <property type="match status" value="1"/>
</dbReference>
<keyword evidence="1" id="KW-0812">Transmembrane</keyword>
<proteinExistence type="predicted"/>
<accession>A0A7J5B3C8</accession>
<dbReference type="RefSeq" id="WP_151423554.1">
    <property type="nucleotide sequence ID" value="NZ_CANKVH010000002.1"/>
</dbReference>
<organism evidence="2 3">
    <name type="scientific">Pseudoclavibacter terrae</name>
    <dbReference type="NCBI Taxonomy" id="1530195"/>
    <lineage>
        <taxon>Bacteria</taxon>
        <taxon>Bacillati</taxon>
        <taxon>Actinomycetota</taxon>
        <taxon>Actinomycetes</taxon>
        <taxon>Micrococcales</taxon>
        <taxon>Microbacteriaceae</taxon>
        <taxon>Pseudoclavibacter</taxon>
    </lineage>
</organism>
<name>A0A7J5B3C8_9MICO</name>
<evidence type="ECO:0000313" key="3">
    <source>
        <dbReference type="Proteomes" id="UP000490386"/>
    </source>
</evidence>
<gene>
    <name evidence="2" type="ORF">F8O03_09090</name>
</gene>
<evidence type="ECO:0000313" key="2">
    <source>
        <dbReference type="EMBL" id="KAB1638527.1"/>
    </source>
</evidence>
<feature type="transmembrane region" description="Helical" evidence="1">
    <location>
        <begin position="12"/>
        <end position="29"/>
    </location>
</feature>
<keyword evidence="3" id="KW-1185">Reference proteome</keyword>
<dbReference type="Proteomes" id="UP000490386">
    <property type="component" value="Unassembled WGS sequence"/>
</dbReference>
<feature type="transmembrane region" description="Helical" evidence="1">
    <location>
        <begin position="35"/>
        <end position="55"/>
    </location>
</feature>
<dbReference type="InterPro" id="IPR021443">
    <property type="entry name" value="DUF3093"/>
</dbReference>
<comment type="caution">
    <text evidence="2">The sequence shown here is derived from an EMBL/GenBank/DDBJ whole genome shotgun (WGS) entry which is preliminary data.</text>
</comment>
<sequence>MPVFHERLWPAAWVYAVGFLMVPAVILVFTPINFLIGAAIAVTLYAAFLTLILAYSPIIEVTATQVRVAGAHVPLNFTGQCIPHTTREKARLAAGPELDLRAWLCIRGWIPTSLTIEITDEADPVPYWLVSTRRPTELASAITEARSRAPRQAG</sequence>
<reference evidence="2 3" key="1">
    <citation type="submission" date="2019-09" db="EMBL/GenBank/DDBJ databases">
        <title>Phylogeny of genus Pseudoclavibacter and closely related genus.</title>
        <authorList>
            <person name="Li Y."/>
        </authorList>
    </citation>
    <scope>NUCLEOTIDE SEQUENCE [LARGE SCALE GENOMIC DNA]</scope>
    <source>
        <strain evidence="2 3">THG-MD12</strain>
    </source>
</reference>
<dbReference type="OrthoDB" id="3217020at2"/>
<keyword evidence="1" id="KW-0472">Membrane</keyword>
<evidence type="ECO:0000256" key="1">
    <source>
        <dbReference type="SAM" id="Phobius"/>
    </source>
</evidence>
<keyword evidence="1" id="KW-1133">Transmembrane helix</keyword>